<reference evidence="1 2" key="1">
    <citation type="submission" date="2019-11" db="EMBL/GenBank/DDBJ databases">
        <title>Comparative genomics of hydrocarbon-degrading Desulfosarcina strains.</title>
        <authorList>
            <person name="Watanabe M."/>
            <person name="Kojima H."/>
            <person name="Fukui M."/>
        </authorList>
    </citation>
    <scope>NUCLEOTIDE SEQUENCE [LARGE SCALE GENOMIC DNA]</scope>
    <source>
        <strain evidence="1 2">PL12</strain>
    </source>
</reference>
<evidence type="ECO:0000313" key="1">
    <source>
        <dbReference type="EMBL" id="BBO67937.1"/>
    </source>
</evidence>
<dbReference type="OrthoDB" id="5409804at2"/>
<keyword evidence="2" id="KW-1185">Reference proteome</keyword>
<organism evidence="1 2">
    <name type="scientific">Desulfosarcina alkanivorans</name>
    <dbReference type="NCBI Taxonomy" id="571177"/>
    <lineage>
        <taxon>Bacteria</taxon>
        <taxon>Pseudomonadati</taxon>
        <taxon>Thermodesulfobacteriota</taxon>
        <taxon>Desulfobacteria</taxon>
        <taxon>Desulfobacterales</taxon>
        <taxon>Desulfosarcinaceae</taxon>
        <taxon>Desulfosarcina</taxon>
    </lineage>
</organism>
<dbReference type="KEGG" id="dalk:DSCA_18670"/>
<gene>
    <name evidence="1" type="ORF">DSCA_18670</name>
</gene>
<evidence type="ECO:0000313" key="2">
    <source>
        <dbReference type="Proteomes" id="UP000427906"/>
    </source>
</evidence>
<sequence length="932" mass="103328">MLGLKLRDEFLGTHMPGTAISLRTSDNQGAAQKSPDHILSITYPTADVQTALKAISKKNSGRPIVLMGDRGRGKSHIMAVMHHAVQSPAIVENWLKDWGTKQGSDELKTFEMVKGYVPISEPVHNHEYPLLWDLLFDRHPKGQYYRGQFESMTQPFPPRTLLEKMFQDQPTCLILDEFQTWYGGLPDKDPKTGLLLKKYAFNFVQILSEIAKDRPEILIFAISVLNNQNDAFQQVHRQGPVIVDFRGPSAKQDRQKLLLHRLFENRRNISEPDIISTMSAYTSERFRLLHTHKSEAEKERVQQEAFACWPFSPELLDLLEDHILLSSAAQETRDLIRILAQVYRTRGDIVPVITPADFFVDGETDEVQTLVDSISVQAGQDKLRQIAQRNLEAVRDAGVNVPDARELVSTIWMRSMSPGKNAGGTPAVLHLDITRGSAIDDNAFQAELALLIENSVNIHGDEVPGGPLWFGINENPRSKVRACAKNNKLWHIGAVPTAGLTVYPGKDMLHIRNTLRHIFVPETTQPLSRVIILGPNWKNDPWCDVDEADKPTKWDRPVLLVVPDQIEGGPAGVNSTLGEWLAKHVQKRRNTIRFLLPAADAMSLFADEELIFSARCSFLCSREGWGSDTTYRALHQDFDRPLRASLKTRFNRFAVLRKWDFQQPRNCAFEIEKITAQGGDIPTAVEAKILSDLFDQTEFKQFVLKRAKDSDFVGSMMDDLTEPPPPNTGETIPFLGETKIYEFVLEIAAAGDLVLNVGGTWIGRRPEDANDEDALRYIRGKAFKSVQENRQIQLGLPGAVGGGTVTVPSAPAGSATQPGAGGIITPWPPAGNVPGGGTVGETVGPGENAGIGGLPNHEPITAIKSKKSEEPATGINLSGCFETWGVPTSQTIETARIEFAGLTAQQIKQILQRIPSTFRATLEIVYKNGGEQ</sequence>
<dbReference type="RefSeq" id="WP_155316146.1">
    <property type="nucleotide sequence ID" value="NZ_AP021874.1"/>
</dbReference>
<proteinExistence type="predicted"/>
<name>A0A5K7YTG9_9BACT</name>
<dbReference type="AlphaFoldDB" id="A0A5K7YTG9"/>
<evidence type="ECO:0008006" key="3">
    <source>
        <dbReference type="Google" id="ProtNLM"/>
    </source>
</evidence>
<dbReference type="Proteomes" id="UP000427906">
    <property type="component" value="Chromosome"/>
</dbReference>
<dbReference type="EMBL" id="AP021874">
    <property type="protein sequence ID" value="BBO67937.1"/>
    <property type="molecule type" value="Genomic_DNA"/>
</dbReference>
<protein>
    <recommendedName>
        <fullName evidence="3">DUF499 domain-containing protein</fullName>
    </recommendedName>
</protein>
<dbReference type="InterPro" id="IPR027417">
    <property type="entry name" value="P-loop_NTPase"/>
</dbReference>
<accession>A0A5K7YTG9</accession>
<dbReference type="SUPFAM" id="SSF52540">
    <property type="entry name" value="P-loop containing nucleoside triphosphate hydrolases"/>
    <property type="match status" value="1"/>
</dbReference>